<dbReference type="AlphaFoldDB" id="A0A176TFJ9"/>
<evidence type="ECO:0008006" key="3">
    <source>
        <dbReference type="Google" id="ProtNLM"/>
    </source>
</evidence>
<sequence length="282" mass="31789">MMKVITVIFSFLSLVSCQNFGSLKLISELSKDLEEVSGAEVVANSDLIWMQNDSGNKPKIYGVSATGNIVEELTIKEKNHDWEDLASDEEGNLYIGDFGNNDSKRENLVILKVKHGDLTSSKKIKVEKIKFSYPEQKKFPPKKKKLFFDAESFFYYNNSFYVFTKSRVEGKYGKTSLYKVPAKEGKHEAVFISEFNNCNDKECWITSADISDDGSKVALLSPAAVLIFTDYKNDDFLSGKLTKIPLNSYSQKEGITFKDNNTLLITDEKSDGVGGNFYELKI</sequence>
<name>A0A176TFJ9_9FLAO</name>
<organism evidence="1 2">
    <name type="scientific">Polaribacter atrinae</name>
    <dbReference type="NCBI Taxonomy" id="1333662"/>
    <lineage>
        <taxon>Bacteria</taxon>
        <taxon>Pseudomonadati</taxon>
        <taxon>Bacteroidota</taxon>
        <taxon>Flavobacteriia</taxon>
        <taxon>Flavobacteriales</taxon>
        <taxon>Flavobacteriaceae</taxon>
    </lineage>
</organism>
<dbReference type="SUPFAM" id="SSF101898">
    <property type="entry name" value="NHL repeat"/>
    <property type="match status" value="1"/>
</dbReference>
<evidence type="ECO:0000313" key="1">
    <source>
        <dbReference type="EMBL" id="OAD46697.1"/>
    </source>
</evidence>
<dbReference type="Proteomes" id="UP000076923">
    <property type="component" value="Unassembled WGS sequence"/>
</dbReference>
<accession>A0A176TFJ9</accession>
<reference evidence="1 2" key="1">
    <citation type="submission" date="2016-02" db="EMBL/GenBank/DDBJ databases">
        <title>Draft genome sequence of Polaribacter atrinae KACC17473.</title>
        <authorList>
            <person name="Shin S.-K."/>
            <person name="Yi H."/>
        </authorList>
    </citation>
    <scope>NUCLEOTIDE SEQUENCE [LARGE SCALE GENOMIC DNA]</scope>
    <source>
        <strain evidence="1 2">KACC 17473</strain>
    </source>
</reference>
<keyword evidence="2" id="KW-1185">Reference proteome</keyword>
<dbReference type="EMBL" id="LVWE01000001">
    <property type="protein sequence ID" value="OAD46697.1"/>
    <property type="molecule type" value="Genomic_DNA"/>
</dbReference>
<protein>
    <recommendedName>
        <fullName evidence="3">SdiA-regulated family protein</fullName>
    </recommendedName>
</protein>
<evidence type="ECO:0000313" key="2">
    <source>
        <dbReference type="Proteomes" id="UP000076923"/>
    </source>
</evidence>
<proteinExistence type="predicted"/>
<gene>
    <name evidence="1" type="ORF">LPB303_00115</name>
</gene>
<dbReference type="PROSITE" id="PS51257">
    <property type="entry name" value="PROKAR_LIPOPROTEIN"/>
    <property type="match status" value="1"/>
</dbReference>
<dbReference type="STRING" id="1333662.LPB303_00115"/>
<comment type="caution">
    <text evidence="1">The sequence shown here is derived from an EMBL/GenBank/DDBJ whole genome shotgun (WGS) entry which is preliminary data.</text>
</comment>